<dbReference type="InterPro" id="IPR003961">
    <property type="entry name" value="FN3_dom"/>
</dbReference>
<dbReference type="SMART" id="SM00642">
    <property type="entry name" value="Aamy"/>
    <property type="match status" value="1"/>
</dbReference>
<dbReference type="Gene3D" id="2.60.40.1180">
    <property type="entry name" value="Golgi alpha-mannosidase II"/>
    <property type="match status" value="1"/>
</dbReference>
<dbReference type="InterPro" id="IPR036116">
    <property type="entry name" value="FN3_sf"/>
</dbReference>
<dbReference type="InterPro" id="IPR004185">
    <property type="entry name" value="Glyco_hydro_13_lg-like_dom"/>
</dbReference>
<dbReference type="Pfam" id="PF00128">
    <property type="entry name" value="Alpha-amylase"/>
    <property type="match status" value="1"/>
</dbReference>
<dbReference type="SMART" id="SM00060">
    <property type="entry name" value="FN3"/>
    <property type="match status" value="2"/>
</dbReference>
<accession>A0A2T6C4M8</accession>
<evidence type="ECO:0000313" key="9">
    <source>
        <dbReference type="Proteomes" id="UP000244240"/>
    </source>
</evidence>
<dbReference type="InterPro" id="IPR006047">
    <property type="entry name" value="GH13_cat_dom"/>
</dbReference>
<dbReference type="CDD" id="cd11338">
    <property type="entry name" value="AmyAc_CMD"/>
    <property type="match status" value="1"/>
</dbReference>
<evidence type="ECO:0000259" key="6">
    <source>
        <dbReference type="PROSITE" id="PS50853"/>
    </source>
</evidence>
<sequence length="1442" mass="162939">MRNKRFLLLLLIFSLMVQTISFAVLNPAVAEERTVTLVGDLQDELGGAGEWDPTDPQTVMTPGSDGLYQLSGTLPAGSYEYKVAINGSWDENYGVGGQPNGPNYKLTLERETKVTFTYNDSTHVITVTIPLPEAERPRIVGDIQPDIGAGGEWAPAESTAILTDDDQDNIYTYAVDVPKGKHEFKIVLGNNWDAPAYPEQNFMLNVLSKTRITFYYNHETHDVYTDYDPGVPDGRVQGGHLHHDTWDKLYRTPFGAVPTGDTVKLRLQAKKGDLSGARLMLKNYTSGKTSLLDMTPAGWMEKDGKQIEFWEVSVKAKEKGVYGYKFIVRDGEATKEYGEDNREGHTGTPLDGNASYFQLTVHDEKYKTPDWMKEAVVYQIFPDRFFNGSKKNDNAKQNARGSEPIEHRGWEQLPDNPRLVESEEYDGDGIWSNDFYGGDIQGIEKKLDYIQSLGVNTLYLNPIAHAASNHKYDATDYQEIDPMFGTPEEFREFTRELKKRKMRLILDGVFNHVGDDSIYFDRYGKYETVGAYEYWSRVYDLVNEGVKEEEAKKRVEKELKAEGQKFSPYGFHNWFHIENKKTDGVYPYQAWWGFDSLPEIKSIPGKAVDYDSELNNRPFANYIMYEEDSVAKSWLDRGASGWRLDVANEVDPEFWREFRKELKTGSKSDPLILGEIWDDASQYFLGDLYDSVMNYRFRGALMDYLKNGNASDAADQLRAVQEDYPLEAQQALMNLVGSHDTSRAVFLLGNGTDTYERAEHDPNYNHRLGVERLKLASILQMGYPGAPTIYYGDEAGVTGSKDPDDRRTYPWGKEDKSLIRHYQKIGKVRTDHRHLFAYGDLDYLHTKKDLFVFARTDDKKAALIATNRGNTPQTVELDVADLIINGVSLTDQLDKRCKVTVQDGKVKLTIPAMSGRMLVSDKGAKLKRPKEISKLRASEGDHQVKLSWNGNAKTYHVYRTTVSGGAYQKVATTHDKSITIDQLNNGRPYYFAVTAVDKHGNESAKTELKRGAIPHIKLTDKNTTVQSVTKLDDNMIDLAQKQEVAAEISIAGATDRDQAEGLQAQLQVKEPGKESWTSHSSQYTGQNGEYNRFEARFLPIEPGEYQYRYRFSTNLGRDWFTSDTGTVTYQKGGDDTLPAKSVTLEPPEQESAQVNLSWKLEEPTDPCMVAILRDGRVIDQRFDVEKTTYKDLNVTNGTSYTYEVRVYDQYGNHVTSNKVAVIPDLVTVMVTFKVRLPDYTPQDVKINIPGSRNGWNTGAWEMTRGGAVTNDYEYTIEAREGEVLSYKYVKNNSWDQEGLADHTPNNPNDDDVSYYGYGSTETNLEAVVTNQGGNRMVIEDNVLRWIDQPAVITSHTDGQEVTGDTITLKGNAIKEGVLTVNGEPVPIQDDMSFSHTLRLKDGVNEIKLHIEPSEENRSAIFKNDGEAIAKNTKDITMTIYKK</sequence>
<dbReference type="GO" id="GO:0005975">
    <property type="term" value="P:carbohydrate metabolic process"/>
    <property type="evidence" value="ECO:0007669"/>
    <property type="project" value="InterPro"/>
</dbReference>
<dbReference type="Pfam" id="PF22026">
    <property type="entry name" value="Alpha-amylase_C_2"/>
    <property type="match status" value="1"/>
</dbReference>
<dbReference type="PANTHER" id="PTHR10357">
    <property type="entry name" value="ALPHA-AMYLASE FAMILY MEMBER"/>
    <property type="match status" value="1"/>
</dbReference>
<dbReference type="PANTHER" id="PTHR10357:SF210">
    <property type="entry name" value="MALTODEXTRIN GLUCOSIDASE"/>
    <property type="match status" value="1"/>
</dbReference>
<dbReference type="InterPro" id="IPR017853">
    <property type="entry name" value="GH"/>
</dbReference>
<comment type="caution">
    <text evidence="8">The sequence shown here is derived from an EMBL/GenBank/DDBJ whole genome shotgun (WGS) entry which is preliminary data.</text>
</comment>
<proteinExistence type="predicted"/>
<feature type="chain" id="PRO_5039106459" evidence="5">
    <location>
        <begin position="24"/>
        <end position="1442"/>
    </location>
</feature>
<evidence type="ECO:0000313" key="8">
    <source>
        <dbReference type="EMBL" id="PTX63286.1"/>
    </source>
</evidence>
<name>A0A2T6C4M8_9BACL</name>
<dbReference type="CDD" id="cd00063">
    <property type="entry name" value="FN3"/>
    <property type="match status" value="1"/>
</dbReference>
<dbReference type="Pfam" id="PF22058">
    <property type="entry name" value="X25_BaPul_like"/>
    <property type="match status" value="2"/>
</dbReference>
<gene>
    <name evidence="8" type="ORF">C8P63_104131</name>
</gene>
<evidence type="ECO:0000256" key="4">
    <source>
        <dbReference type="SAM" id="MobiDB-lite"/>
    </source>
</evidence>
<dbReference type="PROSITE" id="PS51166">
    <property type="entry name" value="CBM20"/>
    <property type="match status" value="1"/>
</dbReference>
<feature type="domain" description="CBM20" evidence="7">
    <location>
        <begin position="1222"/>
        <end position="1319"/>
    </location>
</feature>
<dbReference type="InterPro" id="IPR013784">
    <property type="entry name" value="Carb-bd-like_fold"/>
</dbReference>
<dbReference type="SUPFAM" id="SSF49452">
    <property type="entry name" value="Starch-binding domain-like"/>
    <property type="match status" value="1"/>
</dbReference>
<dbReference type="InterPro" id="IPR045857">
    <property type="entry name" value="O16G_dom_2"/>
</dbReference>
<dbReference type="Proteomes" id="UP000244240">
    <property type="component" value="Unassembled WGS sequence"/>
</dbReference>
<dbReference type="GO" id="GO:0004553">
    <property type="term" value="F:hydrolase activity, hydrolyzing O-glycosyl compounds"/>
    <property type="evidence" value="ECO:0007669"/>
    <property type="project" value="InterPro"/>
</dbReference>
<dbReference type="Gene3D" id="3.20.20.80">
    <property type="entry name" value="Glycosidases"/>
    <property type="match status" value="1"/>
</dbReference>
<dbReference type="SUPFAM" id="SSF51445">
    <property type="entry name" value="(Trans)glycosidases"/>
    <property type="match status" value="1"/>
</dbReference>
<dbReference type="SUPFAM" id="SSF51011">
    <property type="entry name" value="Glycosyl hydrolase domain"/>
    <property type="match status" value="1"/>
</dbReference>
<dbReference type="CDD" id="cd12962">
    <property type="entry name" value="X25_BaPul_like"/>
    <property type="match status" value="2"/>
</dbReference>
<keyword evidence="9" id="KW-1185">Reference proteome</keyword>
<dbReference type="Gene3D" id="3.90.400.10">
    <property type="entry name" value="Oligo-1,6-glucosidase, Domain 2"/>
    <property type="match status" value="1"/>
</dbReference>
<dbReference type="SMART" id="SM01065">
    <property type="entry name" value="CBM_2"/>
    <property type="match status" value="2"/>
</dbReference>
<evidence type="ECO:0000256" key="2">
    <source>
        <dbReference type="ARBA" id="ARBA00022837"/>
    </source>
</evidence>
<dbReference type="InterPro" id="IPR013780">
    <property type="entry name" value="Glyco_hydro_b"/>
</dbReference>
<dbReference type="EMBL" id="QBKR01000004">
    <property type="protein sequence ID" value="PTX63286.1"/>
    <property type="molecule type" value="Genomic_DNA"/>
</dbReference>
<dbReference type="InterPro" id="IPR002044">
    <property type="entry name" value="CBM20"/>
</dbReference>
<evidence type="ECO:0000259" key="7">
    <source>
        <dbReference type="PROSITE" id="PS51166"/>
    </source>
</evidence>
<keyword evidence="1" id="KW-0378">Hydrolase</keyword>
<reference evidence="8 9" key="1">
    <citation type="submission" date="2018-04" db="EMBL/GenBank/DDBJ databases">
        <title>Genomic Encyclopedia of Archaeal and Bacterial Type Strains, Phase II (KMG-II): from individual species to whole genera.</title>
        <authorList>
            <person name="Goeker M."/>
        </authorList>
    </citation>
    <scope>NUCLEOTIDE SEQUENCE [LARGE SCALE GENOMIC DNA]</scope>
    <source>
        <strain evidence="8 9">DSM 45787</strain>
    </source>
</reference>
<dbReference type="CDD" id="cd02857">
    <property type="entry name" value="E_set_CDase_PDE_N"/>
    <property type="match status" value="1"/>
</dbReference>
<dbReference type="InterPro" id="IPR014756">
    <property type="entry name" value="Ig_E-set"/>
</dbReference>
<keyword evidence="2" id="KW-0106">Calcium</keyword>
<dbReference type="SUPFAM" id="SSF81296">
    <property type="entry name" value="E set domains"/>
    <property type="match status" value="1"/>
</dbReference>
<keyword evidence="3 8" id="KW-0326">Glycosidase</keyword>
<dbReference type="Pfam" id="PF02903">
    <property type="entry name" value="Alpha-amylase_N"/>
    <property type="match status" value="1"/>
</dbReference>
<evidence type="ECO:0000256" key="3">
    <source>
        <dbReference type="ARBA" id="ARBA00023295"/>
    </source>
</evidence>
<organism evidence="8 9">
    <name type="scientific">Melghirimyces profundicolus</name>
    <dbReference type="NCBI Taxonomy" id="1242148"/>
    <lineage>
        <taxon>Bacteria</taxon>
        <taxon>Bacillati</taxon>
        <taxon>Bacillota</taxon>
        <taxon>Bacilli</taxon>
        <taxon>Bacillales</taxon>
        <taxon>Thermoactinomycetaceae</taxon>
        <taxon>Melghirimyces</taxon>
    </lineage>
</organism>
<dbReference type="GO" id="GO:2001070">
    <property type="term" value="F:starch binding"/>
    <property type="evidence" value="ECO:0007669"/>
    <property type="project" value="InterPro"/>
</dbReference>
<dbReference type="InterPro" id="IPR013783">
    <property type="entry name" value="Ig-like_fold"/>
</dbReference>
<feature type="signal peptide" evidence="5">
    <location>
        <begin position="1"/>
        <end position="23"/>
    </location>
</feature>
<evidence type="ECO:0000256" key="5">
    <source>
        <dbReference type="SAM" id="SignalP"/>
    </source>
</evidence>
<protein>
    <submittedName>
        <fullName evidence="8">Glycosidase</fullName>
    </submittedName>
</protein>
<feature type="region of interest" description="Disordered" evidence="4">
    <location>
        <begin position="391"/>
        <end position="410"/>
    </location>
</feature>
<dbReference type="InterPro" id="IPR054174">
    <property type="entry name" value="Alpha-amylase-like_C"/>
</dbReference>
<dbReference type="Gene3D" id="2.60.40.10">
    <property type="entry name" value="Immunoglobulins"/>
    <property type="match status" value="7"/>
</dbReference>
<evidence type="ECO:0000256" key="1">
    <source>
        <dbReference type="ARBA" id="ARBA00022801"/>
    </source>
</evidence>
<dbReference type="InterPro" id="IPR054409">
    <property type="entry name" value="X25_BaPul-like"/>
</dbReference>
<keyword evidence="5" id="KW-0732">Signal</keyword>
<dbReference type="PROSITE" id="PS50853">
    <property type="entry name" value="FN3"/>
    <property type="match status" value="1"/>
</dbReference>
<feature type="domain" description="Fibronectin type-III" evidence="6">
    <location>
        <begin position="928"/>
        <end position="1016"/>
    </location>
</feature>
<dbReference type="SUPFAM" id="SSF49265">
    <property type="entry name" value="Fibronectin type III"/>
    <property type="match status" value="1"/>
</dbReference>